<dbReference type="Proteomes" id="UP001225646">
    <property type="component" value="Unassembled WGS sequence"/>
</dbReference>
<reference evidence="1 2" key="1">
    <citation type="submission" date="2023-07" db="EMBL/GenBank/DDBJ databases">
        <title>Genomic Encyclopedia of Type Strains, Phase IV (KMG-IV): sequencing the most valuable type-strain genomes for metagenomic binning, comparative biology and taxonomic classification.</title>
        <authorList>
            <person name="Goeker M."/>
        </authorList>
    </citation>
    <scope>NUCLEOTIDE SEQUENCE [LARGE SCALE GENOMIC DNA]</scope>
    <source>
        <strain evidence="1 2">DSM 19092</strain>
    </source>
</reference>
<sequence length="29" mass="3316">MKKRGTSFVGKSMMKYPIILDRDEIGDAK</sequence>
<comment type="caution">
    <text evidence="1">The sequence shown here is derived from an EMBL/GenBank/DDBJ whole genome shotgun (WGS) entry which is preliminary data.</text>
</comment>
<evidence type="ECO:0000313" key="1">
    <source>
        <dbReference type="EMBL" id="MDQ0161559.1"/>
    </source>
</evidence>
<evidence type="ECO:0000313" key="2">
    <source>
        <dbReference type="Proteomes" id="UP001225646"/>
    </source>
</evidence>
<keyword evidence="2" id="KW-1185">Reference proteome</keyword>
<accession>A0ABT9VKR1</accession>
<proteinExistence type="predicted"/>
<dbReference type="EMBL" id="JAUSTR010000001">
    <property type="protein sequence ID" value="MDQ0161559.1"/>
    <property type="molecule type" value="Genomic_DNA"/>
</dbReference>
<gene>
    <name evidence="1" type="ORF">J2S06_000629</name>
</gene>
<protein>
    <submittedName>
        <fullName evidence="1">Uncharacterized protein</fullName>
    </submittedName>
</protein>
<name>A0ABT9VKR1_9BACI</name>
<organism evidence="1 2">
    <name type="scientific">Aeribacillus alveayuensis</name>
    <dbReference type="NCBI Taxonomy" id="279215"/>
    <lineage>
        <taxon>Bacteria</taxon>
        <taxon>Bacillati</taxon>
        <taxon>Bacillota</taxon>
        <taxon>Bacilli</taxon>
        <taxon>Bacillales</taxon>
        <taxon>Bacillaceae</taxon>
        <taxon>Aeribacillus</taxon>
    </lineage>
</organism>